<organism evidence="2 3">
    <name type="scientific">Pseudomonas phage phiPMW</name>
    <dbReference type="NCBI Taxonomy" id="1815582"/>
    <lineage>
        <taxon>Viruses</taxon>
        <taxon>Duplodnaviria</taxon>
        <taxon>Heunggongvirae</taxon>
        <taxon>Uroviricota</taxon>
        <taxon>Caudoviricetes</taxon>
        <taxon>Plaisancevirus</taxon>
        <taxon>Plaisancevirus PMW</taxon>
    </lineage>
</organism>
<protein>
    <submittedName>
        <fullName evidence="2">Uncharacterized protein</fullName>
    </submittedName>
</protein>
<sequence length="129" mass="14115">MKLDNLTDQSEHFVLLVSLMTSILQGSGGMSSFLLTFFSATSLTGSSSVSYTRLLLREKQQLMRETCPRHSPAHIEGKKIAGQHDVEMDRKILCGIAGTVNGESAHGRKVLTALSYPSYHCTGQQQADE</sequence>
<keyword evidence="3" id="KW-1185">Reference proteome</keyword>
<name>A0A1S5R1M8_9CAUD</name>
<gene>
    <name evidence="2" type="ORF">PMW_181</name>
</gene>
<dbReference type="Proteomes" id="UP000223738">
    <property type="component" value="Segment"/>
</dbReference>
<accession>A0A1S5R1M8</accession>
<proteinExistence type="predicted"/>
<evidence type="ECO:0000313" key="3">
    <source>
        <dbReference type="Proteomes" id="UP000223738"/>
    </source>
</evidence>
<keyword evidence="1" id="KW-1133">Transmembrane helix</keyword>
<keyword evidence="1" id="KW-0472">Membrane</keyword>
<keyword evidence="1" id="KW-0812">Transmembrane</keyword>
<dbReference type="EMBL" id="KU862660">
    <property type="protein sequence ID" value="ANA49306.1"/>
    <property type="molecule type" value="Genomic_DNA"/>
</dbReference>
<evidence type="ECO:0000256" key="1">
    <source>
        <dbReference type="SAM" id="Phobius"/>
    </source>
</evidence>
<feature type="transmembrane region" description="Helical" evidence="1">
    <location>
        <begin position="12"/>
        <end position="28"/>
    </location>
</feature>
<reference evidence="2 3" key="1">
    <citation type="submission" date="2016-03" db="EMBL/GenBank/DDBJ databases">
        <title>Characterization of pf16 and phiPMW: Two novel phages infecting Pseudomonas putida PpG1.</title>
        <authorList>
            <person name="Magill D.J."/>
            <person name="Krylov V.N."/>
            <person name="Allen C.C.R."/>
            <person name="McGrath J.W."/>
            <person name="Quinn J.P."/>
            <person name="Kulakov L.A."/>
        </authorList>
    </citation>
    <scope>NUCLEOTIDE SEQUENCE [LARGE SCALE GENOMIC DNA]</scope>
</reference>
<evidence type="ECO:0000313" key="2">
    <source>
        <dbReference type="EMBL" id="ANA49306.1"/>
    </source>
</evidence>